<dbReference type="AlphaFoldDB" id="A0A5C5WX99"/>
<dbReference type="InterPro" id="IPR002471">
    <property type="entry name" value="Pept_S9_AS"/>
</dbReference>
<feature type="signal peptide" evidence="2">
    <location>
        <begin position="1"/>
        <end position="31"/>
    </location>
</feature>
<dbReference type="PANTHER" id="PTHR22946">
    <property type="entry name" value="DIENELACTONE HYDROLASE DOMAIN-CONTAINING PROTEIN-RELATED"/>
    <property type="match status" value="1"/>
</dbReference>
<comment type="caution">
    <text evidence="4">The sequence shown here is derived from an EMBL/GenBank/DDBJ whole genome shotgun (WGS) entry which is preliminary data.</text>
</comment>
<dbReference type="PROSITE" id="PS00708">
    <property type="entry name" value="PRO_ENDOPEP_SER"/>
    <property type="match status" value="1"/>
</dbReference>
<name>A0A5C5WX99_9BACT</name>
<feature type="chain" id="PRO_5023017131" evidence="2">
    <location>
        <begin position="32"/>
        <end position="417"/>
    </location>
</feature>
<proteinExistence type="predicted"/>
<reference evidence="4 5" key="1">
    <citation type="submission" date="2019-02" db="EMBL/GenBank/DDBJ databases">
        <title>Deep-cultivation of Planctomycetes and their phenomic and genomic characterization uncovers novel biology.</title>
        <authorList>
            <person name="Wiegand S."/>
            <person name="Jogler M."/>
            <person name="Boedeker C."/>
            <person name="Pinto D."/>
            <person name="Vollmers J."/>
            <person name="Rivas-Marin E."/>
            <person name="Kohn T."/>
            <person name="Peeters S.H."/>
            <person name="Heuer A."/>
            <person name="Rast P."/>
            <person name="Oberbeckmann S."/>
            <person name="Bunk B."/>
            <person name="Jeske O."/>
            <person name="Meyerdierks A."/>
            <person name="Storesund J.E."/>
            <person name="Kallscheuer N."/>
            <person name="Luecker S."/>
            <person name="Lage O.M."/>
            <person name="Pohl T."/>
            <person name="Merkel B.J."/>
            <person name="Hornburger P."/>
            <person name="Mueller R.-W."/>
            <person name="Bruemmer F."/>
            <person name="Labrenz M."/>
            <person name="Spormann A.M."/>
            <person name="Op Den Camp H."/>
            <person name="Overmann J."/>
            <person name="Amann R."/>
            <person name="Jetten M.S.M."/>
            <person name="Mascher T."/>
            <person name="Medema M.H."/>
            <person name="Devos D.P."/>
            <person name="Kaster A.-K."/>
            <person name="Ovreas L."/>
            <person name="Rohde M."/>
            <person name="Galperin M.Y."/>
            <person name="Jogler C."/>
        </authorList>
    </citation>
    <scope>NUCLEOTIDE SEQUENCE [LARGE SCALE GENOMIC DNA]</scope>
    <source>
        <strain evidence="4 5">CA85</strain>
    </source>
</reference>
<dbReference type="EMBL" id="SJPK01000027">
    <property type="protein sequence ID" value="TWT55346.1"/>
    <property type="molecule type" value="Genomic_DNA"/>
</dbReference>
<feature type="domain" description="Acetyl xylan esterase" evidence="3">
    <location>
        <begin position="75"/>
        <end position="222"/>
    </location>
</feature>
<gene>
    <name evidence="4" type="ORF">CA85_49730</name>
</gene>
<dbReference type="Pfam" id="PF05448">
    <property type="entry name" value="AXE1"/>
    <property type="match status" value="1"/>
</dbReference>
<evidence type="ECO:0000256" key="1">
    <source>
        <dbReference type="ARBA" id="ARBA00022801"/>
    </source>
</evidence>
<dbReference type="SUPFAM" id="SSF53474">
    <property type="entry name" value="alpha/beta-Hydrolases"/>
    <property type="match status" value="1"/>
</dbReference>
<dbReference type="InterPro" id="IPR008391">
    <property type="entry name" value="AXE1_dom"/>
</dbReference>
<accession>A0A5C5WX99</accession>
<sequence precursor="true">MYNAVFPLLQMNPMTRLLLLLGLAFTSVARAEDVTDQRAEVLALGQLTDPPATIDAEGFDNEAGIRAIYFDGLDYEGNPTKVFAWLGLPADRTGKVPGIVLVHGGGGTASRQWVEKWNEKGFAAIAIAHEGQVERREAKRKWAKHQWPGPWRRGHYLDVDKPLEDQWMYHAVADTILANSLLRSLPEVDEQEVGVMGVSWGGVITSTVMGIDSRFAFAIPTYGCGQMADVDNHWGASLGGNRFYREVWDPVHYLPRAKLPTLWFSWPEDQHFPLDSQAASYRAMAGEYMVAQLPGMRHSSAAAWNPPDSYAFAKGVVRDGKPWIRQQDLRRESQTLEAVFASSKPLDRAVLISTTDTGFTGSRNWLESPAELEQRDGQWRVTATLPQDTTACFVNVKAGELTASSDYIEVKPEGSPK</sequence>
<dbReference type="Gene3D" id="3.40.50.1820">
    <property type="entry name" value="alpha/beta hydrolase"/>
    <property type="match status" value="1"/>
</dbReference>
<evidence type="ECO:0000259" key="3">
    <source>
        <dbReference type="Pfam" id="PF05448"/>
    </source>
</evidence>
<dbReference type="GO" id="GO:0006508">
    <property type="term" value="P:proteolysis"/>
    <property type="evidence" value="ECO:0007669"/>
    <property type="project" value="InterPro"/>
</dbReference>
<dbReference type="InterPro" id="IPR050261">
    <property type="entry name" value="FrsA_esterase"/>
</dbReference>
<dbReference type="Proteomes" id="UP000318053">
    <property type="component" value="Unassembled WGS sequence"/>
</dbReference>
<evidence type="ECO:0000313" key="5">
    <source>
        <dbReference type="Proteomes" id="UP000318053"/>
    </source>
</evidence>
<keyword evidence="1" id="KW-0378">Hydrolase</keyword>
<evidence type="ECO:0000313" key="4">
    <source>
        <dbReference type="EMBL" id="TWT55346.1"/>
    </source>
</evidence>
<dbReference type="InterPro" id="IPR029058">
    <property type="entry name" value="AB_hydrolase_fold"/>
</dbReference>
<evidence type="ECO:0000256" key="2">
    <source>
        <dbReference type="SAM" id="SignalP"/>
    </source>
</evidence>
<protein>
    <submittedName>
        <fullName evidence="4">Acetyl xylan esterase (AXE1)</fullName>
    </submittedName>
</protein>
<organism evidence="4 5">
    <name type="scientific">Allorhodopirellula solitaria</name>
    <dbReference type="NCBI Taxonomy" id="2527987"/>
    <lineage>
        <taxon>Bacteria</taxon>
        <taxon>Pseudomonadati</taxon>
        <taxon>Planctomycetota</taxon>
        <taxon>Planctomycetia</taxon>
        <taxon>Pirellulales</taxon>
        <taxon>Pirellulaceae</taxon>
        <taxon>Allorhodopirellula</taxon>
    </lineage>
</organism>
<keyword evidence="2" id="KW-0732">Signal</keyword>
<dbReference type="GO" id="GO:0004252">
    <property type="term" value="F:serine-type endopeptidase activity"/>
    <property type="evidence" value="ECO:0007669"/>
    <property type="project" value="InterPro"/>
</dbReference>
<keyword evidence="5" id="KW-1185">Reference proteome</keyword>